<keyword evidence="12" id="KW-1185">Reference proteome</keyword>
<sequence length="488" mass="55100">MDVAKLEYAAKQLQKNLKLITKQAPDIYQLKLVVDSLDSGAAIEFQHNELITMAARIKSRYKIGKLPIFDEIITGKIGMTDTDMESLKQLQEENLVCEVPPIINTAQADGVDSSDLPPLPPIRDPVLEARVFTHRSYMNNRSSTSEETTINGHNERLEFLGDSILNTLVTIIIYNMFTTASEGQLSKIRSDLVNNKTLGHFSLAYGMDKRLKTSIVDLAVTPDQKLFADVFEAYIGALAVERDLDLEDIRQWLDQLYTPMLNNLRDTYIKPPIDREAKTQLYSMIGTNESHPQYRTIQQGNPVTGVDFVVNCTMEGELLGSGSGNSIKEASLRAAMDALSHEEKLEKYYLHRQEIELPIRKRRNELKELKREEKLKQIQQELAEAAKLPPLPPPSPIRTSCFPLEPDYSLPLDHEAKNELYALIGKKARVQPTYIVSKTSDNKHIVTLKIRGVTIVSAEDSSKKKAMSRAARTLLNHKEAMYEISKSF</sequence>
<dbReference type="Pfam" id="PF00035">
    <property type="entry name" value="dsrm"/>
    <property type="match status" value="2"/>
</dbReference>
<evidence type="ECO:0000313" key="11">
    <source>
        <dbReference type="EMBL" id="EGW29964.1"/>
    </source>
</evidence>
<dbReference type="GO" id="GO:0034963">
    <property type="term" value="P:box C/D sno(s)RNA processing"/>
    <property type="evidence" value="ECO:0007669"/>
    <property type="project" value="UniProtKB-ARBA"/>
</dbReference>
<dbReference type="InterPro" id="IPR040540">
    <property type="entry name" value="RNase_3_N"/>
</dbReference>
<evidence type="ECO:0000256" key="4">
    <source>
        <dbReference type="ARBA" id="ARBA00022722"/>
    </source>
</evidence>
<feature type="domain" description="DRBM" evidence="9">
    <location>
        <begin position="276"/>
        <end position="344"/>
    </location>
</feature>
<dbReference type="AlphaFoldDB" id="G3AVL5"/>
<evidence type="ECO:0000256" key="6">
    <source>
        <dbReference type="ARBA" id="ARBA00022801"/>
    </source>
</evidence>
<dbReference type="PANTHER" id="PTHR11207:SF0">
    <property type="entry name" value="RIBONUCLEASE 3"/>
    <property type="match status" value="1"/>
</dbReference>
<dbReference type="Pfam" id="PF00636">
    <property type="entry name" value="Ribonuclease_3"/>
    <property type="match status" value="1"/>
</dbReference>
<organism evidence="12">
    <name type="scientific">Spathaspora passalidarum (strain NRRL Y-27907 / 11-Y1)</name>
    <dbReference type="NCBI Taxonomy" id="619300"/>
    <lineage>
        <taxon>Eukaryota</taxon>
        <taxon>Fungi</taxon>
        <taxon>Dikarya</taxon>
        <taxon>Ascomycota</taxon>
        <taxon>Saccharomycotina</taxon>
        <taxon>Pichiomycetes</taxon>
        <taxon>Debaryomycetaceae</taxon>
        <taxon>Spathaspora</taxon>
    </lineage>
</organism>
<dbReference type="GeneID" id="18872122"/>
<comment type="catalytic activity">
    <reaction evidence="1">
        <text>Endonucleolytic cleavage to 5'-phosphomonoester.</text>
        <dbReference type="EC" id="3.1.26.3"/>
    </reaction>
</comment>
<dbReference type="Pfam" id="PF18497">
    <property type="entry name" value="RNase_3_N"/>
    <property type="match status" value="1"/>
</dbReference>
<dbReference type="PROSITE" id="PS50142">
    <property type="entry name" value="RNASE_3_2"/>
    <property type="match status" value="1"/>
</dbReference>
<gene>
    <name evidence="11" type="ORF">SPAPADRAFT_57457</name>
</gene>
<dbReference type="RefSeq" id="XP_007377730.1">
    <property type="nucleotide sequence ID" value="XM_007377668.1"/>
</dbReference>
<dbReference type="EMBL" id="GL996506">
    <property type="protein sequence ID" value="EGW29964.1"/>
    <property type="molecule type" value="Genomic_DNA"/>
</dbReference>
<dbReference type="HAMAP" id="MF_00104">
    <property type="entry name" value="RNase_III"/>
    <property type="match status" value="1"/>
</dbReference>
<name>G3AVL5_SPAPN</name>
<dbReference type="GO" id="GO:0003725">
    <property type="term" value="F:double-stranded RNA binding"/>
    <property type="evidence" value="ECO:0007669"/>
    <property type="project" value="InterPro"/>
</dbReference>
<keyword evidence="6" id="KW-0378">Hydrolase</keyword>
<protein>
    <recommendedName>
        <fullName evidence="3">ribonuclease III</fullName>
        <ecNumber evidence="3">3.1.26.3</ecNumber>
    </recommendedName>
</protein>
<feature type="domain" description="RNase III" evidence="10">
    <location>
        <begin position="132"/>
        <end position="243"/>
    </location>
</feature>
<evidence type="ECO:0000313" key="12">
    <source>
        <dbReference type="Proteomes" id="UP000000709"/>
    </source>
</evidence>
<evidence type="ECO:0000256" key="2">
    <source>
        <dbReference type="ARBA" id="ARBA00010183"/>
    </source>
</evidence>
<dbReference type="CDD" id="cd00593">
    <property type="entry name" value="RIBOc"/>
    <property type="match status" value="1"/>
</dbReference>
<dbReference type="InParanoid" id="G3AVL5"/>
<dbReference type="STRING" id="619300.G3AVL5"/>
<dbReference type="CDD" id="cd19876">
    <property type="entry name" value="DSRM_RNT1p-like"/>
    <property type="match status" value="1"/>
</dbReference>
<reference evidence="11 12" key="1">
    <citation type="journal article" date="2011" name="Proc. Natl. Acad. Sci. U.S.A.">
        <title>Comparative genomics of xylose-fermenting fungi for enhanced biofuel production.</title>
        <authorList>
            <person name="Wohlbach D.J."/>
            <person name="Kuo A."/>
            <person name="Sato T.K."/>
            <person name="Potts K.M."/>
            <person name="Salamov A.A."/>
            <person name="LaButti K.M."/>
            <person name="Sun H."/>
            <person name="Clum A."/>
            <person name="Pangilinan J.L."/>
            <person name="Lindquist E.A."/>
            <person name="Lucas S."/>
            <person name="Lapidus A."/>
            <person name="Jin M."/>
            <person name="Gunawan C."/>
            <person name="Balan V."/>
            <person name="Dale B.E."/>
            <person name="Jeffries T.W."/>
            <person name="Zinkel R."/>
            <person name="Barry K.W."/>
            <person name="Grigoriev I.V."/>
            <person name="Gasch A.P."/>
        </authorList>
    </citation>
    <scope>NUCLEOTIDE SEQUENCE [LARGE SCALE GENOMIC DNA]</scope>
    <source>
        <strain evidence="12">NRRL Y-27907 / 11-Y1</strain>
    </source>
</reference>
<evidence type="ECO:0000259" key="10">
    <source>
        <dbReference type="PROSITE" id="PS50142"/>
    </source>
</evidence>
<dbReference type="InterPro" id="IPR011907">
    <property type="entry name" value="RNase_III"/>
</dbReference>
<proteinExistence type="inferred from homology"/>
<dbReference type="OrthoDB" id="2392202at2759"/>
<evidence type="ECO:0000256" key="1">
    <source>
        <dbReference type="ARBA" id="ARBA00000109"/>
    </source>
</evidence>
<dbReference type="InterPro" id="IPR044449">
    <property type="entry name" value="Rnt1/Pac1_DSRM_fungi"/>
</dbReference>
<dbReference type="GO" id="GO:0034475">
    <property type="term" value="P:U4 snRNA 3'-end processing"/>
    <property type="evidence" value="ECO:0007669"/>
    <property type="project" value="UniProtKB-ARBA"/>
</dbReference>
<evidence type="ECO:0000256" key="8">
    <source>
        <dbReference type="PROSITE-ProRule" id="PRU00266"/>
    </source>
</evidence>
<dbReference type="GO" id="GO:0030847">
    <property type="term" value="P:termination of RNA polymerase II transcription, exosome-dependent"/>
    <property type="evidence" value="ECO:0007669"/>
    <property type="project" value="UniProtKB-ARBA"/>
</dbReference>
<dbReference type="GO" id="GO:0005654">
    <property type="term" value="C:nucleoplasm"/>
    <property type="evidence" value="ECO:0007669"/>
    <property type="project" value="TreeGrafter"/>
</dbReference>
<dbReference type="GO" id="GO:0004525">
    <property type="term" value="F:ribonuclease III activity"/>
    <property type="evidence" value="ECO:0007669"/>
    <property type="project" value="UniProtKB-EC"/>
</dbReference>
<dbReference type="EC" id="3.1.26.3" evidence="3"/>
<dbReference type="KEGG" id="spaa:SPAPADRAFT_57457"/>
<dbReference type="PROSITE" id="PS00517">
    <property type="entry name" value="RNASE_3_1"/>
    <property type="match status" value="1"/>
</dbReference>
<dbReference type="PROSITE" id="PS50137">
    <property type="entry name" value="DS_RBD"/>
    <property type="match status" value="1"/>
</dbReference>
<dbReference type="FunCoup" id="G3AVL5">
    <property type="interactions" value="278"/>
</dbReference>
<dbReference type="FunFam" id="1.10.1520.10:FF:000001">
    <property type="entry name" value="Ribonuclease 3"/>
    <property type="match status" value="1"/>
</dbReference>
<dbReference type="SUPFAM" id="SSF54768">
    <property type="entry name" value="dsRNA-binding domain-like"/>
    <property type="match status" value="2"/>
</dbReference>
<dbReference type="PANTHER" id="PTHR11207">
    <property type="entry name" value="RIBONUCLEASE III"/>
    <property type="match status" value="1"/>
</dbReference>
<evidence type="ECO:0000259" key="9">
    <source>
        <dbReference type="PROSITE" id="PS50137"/>
    </source>
</evidence>
<keyword evidence="4" id="KW-0540">Nuclease</keyword>
<dbReference type="InterPro" id="IPR014720">
    <property type="entry name" value="dsRBD_dom"/>
</dbReference>
<dbReference type="Gene3D" id="1.10.1520.10">
    <property type="entry name" value="Ribonuclease III domain"/>
    <property type="match status" value="1"/>
</dbReference>
<evidence type="ECO:0000256" key="7">
    <source>
        <dbReference type="ARBA" id="ARBA00022884"/>
    </source>
</evidence>
<keyword evidence="5" id="KW-0255">Endonuclease</keyword>
<dbReference type="InterPro" id="IPR036389">
    <property type="entry name" value="RNase_III_sf"/>
</dbReference>
<dbReference type="Proteomes" id="UP000000709">
    <property type="component" value="Unassembled WGS sequence"/>
</dbReference>
<evidence type="ECO:0000256" key="3">
    <source>
        <dbReference type="ARBA" id="ARBA00012177"/>
    </source>
</evidence>
<accession>G3AVL5</accession>
<dbReference type="InterPro" id="IPR000999">
    <property type="entry name" value="RNase_III_dom"/>
</dbReference>
<dbReference type="Gene3D" id="3.30.160.20">
    <property type="match status" value="2"/>
</dbReference>
<dbReference type="GO" id="GO:0006364">
    <property type="term" value="P:rRNA processing"/>
    <property type="evidence" value="ECO:0007669"/>
    <property type="project" value="InterPro"/>
</dbReference>
<dbReference type="eggNOG" id="KOG1817">
    <property type="taxonomic scope" value="Eukaryota"/>
</dbReference>
<dbReference type="SMART" id="SM00358">
    <property type="entry name" value="DSRM"/>
    <property type="match status" value="2"/>
</dbReference>
<dbReference type="SUPFAM" id="SSF69065">
    <property type="entry name" value="RNase III domain-like"/>
    <property type="match status" value="1"/>
</dbReference>
<dbReference type="HOGENOM" id="CLU_026251_1_0_1"/>
<keyword evidence="7 8" id="KW-0694">RNA-binding</keyword>
<comment type="similarity">
    <text evidence="2">Belongs to the ribonuclease III family.</text>
</comment>
<evidence type="ECO:0000256" key="5">
    <source>
        <dbReference type="ARBA" id="ARBA00022759"/>
    </source>
</evidence>
<dbReference type="OMA" id="TINGHNE"/>
<dbReference type="SMART" id="SM00535">
    <property type="entry name" value="RIBOc"/>
    <property type="match status" value="1"/>
</dbReference>